<feature type="transmembrane region" description="Helical" evidence="1">
    <location>
        <begin position="86"/>
        <end position="102"/>
    </location>
</feature>
<evidence type="ECO:0000313" key="3">
    <source>
        <dbReference type="Proteomes" id="UP000199013"/>
    </source>
</evidence>
<dbReference type="Proteomes" id="UP000199013">
    <property type="component" value="Unassembled WGS sequence"/>
</dbReference>
<proteinExistence type="predicted"/>
<sequence length="119" mass="12524">MSVLAAVTAAVMRSEPSRVPVERAALWLVGAAFLVATPVQPWYGILLVALAILAGRLEWLAVAAAGHPVYVSLFTDLPGDARTLRVSSYTVAALVVLIATLLRRRHGTHACPQAAIVTG</sequence>
<evidence type="ECO:0000313" key="2">
    <source>
        <dbReference type="EMBL" id="SBW18018.1"/>
    </source>
</evidence>
<dbReference type="AlphaFoldDB" id="A0A1C3NTL4"/>
<keyword evidence="3" id="KW-1185">Reference proteome</keyword>
<keyword evidence="1" id="KW-0812">Transmembrane</keyword>
<gene>
    <name evidence="2" type="ORF">FDG2_0474</name>
</gene>
<accession>A0A1C3NTL4</accession>
<evidence type="ECO:0000256" key="1">
    <source>
        <dbReference type="SAM" id="Phobius"/>
    </source>
</evidence>
<keyword evidence="1" id="KW-1133">Transmembrane helix</keyword>
<keyword evidence="1" id="KW-0472">Membrane</keyword>
<dbReference type="EMBL" id="FLUV01000190">
    <property type="protein sequence ID" value="SBW18018.1"/>
    <property type="molecule type" value="Genomic_DNA"/>
</dbReference>
<organism evidence="2 3">
    <name type="scientific">Candidatus Protofrankia californiensis</name>
    <dbReference type="NCBI Taxonomy" id="1839754"/>
    <lineage>
        <taxon>Bacteria</taxon>
        <taxon>Bacillati</taxon>
        <taxon>Actinomycetota</taxon>
        <taxon>Actinomycetes</taxon>
        <taxon>Frankiales</taxon>
        <taxon>Frankiaceae</taxon>
        <taxon>Protofrankia</taxon>
    </lineage>
</organism>
<protein>
    <submittedName>
        <fullName evidence="2">Putative membrane protein</fullName>
    </submittedName>
</protein>
<name>A0A1C3NTL4_9ACTN</name>
<reference evidence="3" key="1">
    <citation type="submission" date="2016-02" db="EMBL/GenBank/DDBJ databases">
        <authorList>
            <person name="Wibberg D."/>
        </authorList>
    </citation>
    <scope>NUCLEOTIDE SEQUENCE [LARGE SCALE GENOMIC DNA]</scope>
</reference>